<feature type="region of interest" description="Disordered" evidence="3">
    <location>
        <begin position="1217"/>
        <end position="1251"/>
    </location>
</feature>
<feature type="coiled-coil region" evidence="2">
    <location>
        <begin position="1006"/>
        <end position="1088"/>
    </location>
</feature>
<proteinExistence type="predicted"/>
<keyword evidence="1" id="KW-0675">Receptor</keyword>
<evidence type="ECO:0000256" key="2">
    <source>
        <dbReference type="SAM" id="Coils"/>
    </source>
</evidence>
<dbReference type="InterPro" id="IPR029016">
    <property type="entry name" value="GAF-like_dom_sf"/>
</dbReference>
<evidence type="ECO:0000259" key="4">
    <source>
        <dbReference type="Pfam" id="PF01590"/>
    </source>
</evidence>
<feature type="compositionally biased region" description="Polar residues" evidence="3">
    <location>
        <begin position="1317"/>
        <end position="1330"/>
    </location>
</feature>
<feature type="region of interest" description="Disordered" evidence="3">
    <location>
        <begin position="645"/>
        <end position="746"/>
    </location>
</feature>
<dbReference type="SUPFAM" id="SSF55781">
    <property type="entry name" value="GAF domain-like"/>
    <property type="match status" value="1"/>
</dbReference>
<evidence type="ECO:0000256" key="3">
    <source>
        <dbReference type="SAM" id="MobiDB-lite"/>
    </source>
</evidence>
<feature type="region of interest" description="Disordered" evidence="3">
    <location>
        <begin position="303"/>
        <end position="375"/>
    </location>
</feature>
<evidence type="ECO:0000256" key="1">
    <source>
        <dbReference type="ARBA" id="ARBA00023170"/>
    </source>
</evidence>
<sequence>MHVLGHVYQQFLDWARSLWQSGRGPALQLSQDSLEGVFGEAIASPTEALQLLVQQLVSNTTTGIQFASVALLSSDEGDTFGVTALHGRGSEHFPAVLRSNETAWPDGKRRAQLQRFTLSPKQVFLTSDSNWAVADVHSANMEMPCFYECLSSARGLPREAQWLGREGMRSMLTLPCIHEGSVWGVLTVASPQSRFKYEQVVSLQHLCYQVTPLVVKARNALDSVLCNGQFSRFQSTSELATCMLDELVQLDKILVRRINQCAAESALEEEKAAALKAPPSTPKSCSFSQIVLPTPPLSAPPLARHTPKCLATGPLSRPSLDADGPSYAPIHRVDMEDSDGGYSTSRGGRARTRSHAADPLDGSMHGTLSRSQAPSYNDGMVHADISALLGEAMDAGTLSALTDTTTNSSAGTPRNSGQYSRPGTNAPPHHPKRRGGSSNYPPSRTSIPGSSSNCPPSRTSMQGSSSNCPPSRTSIPGSSSHSPRTSCLGRAAAAQDCSSVLPAAHQYSSQPQQPQGIHPSRQLPEKPCSAPALTLRGGCRSTGRHSQSGAPDVSNVGNNMGRRGTVQPGVMIQTQEAGWGEVQDEVGGGGQCHPHQGCRVSTTQQGGFSTCGGSDPGYESGSGEEGGGRLEVWELVGHHKPQWGAAEENWEQQGAAQSQQQHHHQQQQLGQRHGGSVPYSRHAQSNNRRGERDEEDVGLWGVSEEEEEKESDRRGSIGLGNSVLSRESSASAPLSDRSPSSGDDPKLWGLDVFMKDSSMLDDFSRRLQGSAAYVAAVAQAQEDQSAMVMAASDRASTNRSVGGRKSIGGGKPSPPSRGLSMCGSADGGSQRSGGSRPNSGPHATDSGSGQAHLGKTSGRFSQPLLAPASNMHDLQVLPPASQHSNGREGRQNGTGSAEGSVRTGACADGVLERGSRGRGHALQDVMADGQWGNAGQEGVSGLSKSPDKGWWEEEGMADGEQELRRPHVWCSSAGALEYEAGFEDDEDVVAARAAQEPAQFLVSNLLHAAEAERVKQQQQQQRLQQQQRQQEQQQVHQQQRQQEQQQVHQQQKQVLRVNEGWTAAEQLIRQQERQRQELQSREARASFEEYHNRQQQQRQLHTYDAAQASPFQTEATHKPSNAHAQHHPPLNLHLQPQLQAVQPSPAQLLQQQQQQQKEQQQLSELSTWHQQLPMLLPSSSRDSVGGCCTRSPLDPATLLPPPHPPAHARYPNFSHSAPPCHQLSSSIPSPQLSDRSAAWTDWQPPHHRASSLGSRRLFSMPITIQPPDDIHGTCPQSDDLSCNLSAHCGSLDNTEVVDPATASSTANAVIRAGLQAAGSNGSMPPSSQHPLMSPLESLAGQPAAPLISSKFRRASLDAASGGEQRQRQSRDGDCVSDEACAGGSPAEGMLRQHLGAQPLSIGKGNAQEVHSPHRQLHQLHSLQGESCVLSPPQARRLFSLPEEQEGMVAS</sequence>
<feature type="region of interest" description="Disordered" evidence="3">
    <location>
        <begin position="402"/>
        <end position="487"/>
    </location>
</feature>
<feature type="compositionally biased region" description="Acidic residues" evidence="3">
    <location>
        <begin position="693"/>
        <end position="709"/>
    </location>
</feature>
<gene>
    <name evidence="5" type="ORF">DTER00134_LOCUS3335</name>
</gene>
<feature type="region of interest" description="Disordered" evidence="3">
    <location>
        <begin position="1356"/>
        <end position="1380"/>
    </location>
</feature>
<feature type="compositionally biased region" description="Polar residues" evidence="3">
    <location>
        <begin position="722"/>
        <end position="741"/>
    </location>
</feature>
<accession>A0A7S3QNI0</accession>
<feature type="compositionally biased region" description="Polar residues" evidence="3">
    <location>
        <begin position="827"/>
        <end position="838"/>
    </location>
</feature>
<dbReference type="Pfam" id="PF01590">
    <property type="entry name" value="GAF"/>
    <property type="match status" value="1"/>
</dbReference>
<name>A0A7S3QNI0_DUNTE</name>
<feature type="compositionally biased region" description="Polar residues" evidence="3">
    <location>
        <begin position="402"/>
        <end position="423"/>
    </location>
</feature>
<feature type="compositionally biased region" description="Polar residues" evidence="3">
    <location>
        <begin position="436"/>
        <end position="485"/>
    </location>
</feature>
<feature type="compositionally biased region" description="Polar residues" evidence="3">
    <location>
        <begin position="366"/>
        <end position="375"/>
    </location>
</feature>
<feature type="compositionally biased region" description="Low complexity" evidence="3">
    <location>
        <begin position="612"/>
        <end position="621"/>
    </location>
</feature>
<feature type="compositionally biased region" description="Low complexity" evidence="3">
    <location>
        <begin position="1222"/>
        <end position="1233"/>
    </location>
</feature>
<dbReference type="EMBL" id="HBIP01006472">
    <property type="protein sequence ID" value="CAE0488271.1"/>
    <property type="molecule type" value="Transcribed_RNA"/>
</dbReference>
<feature type="compositionally biased region" description="Basic and acidic residues" evidence="3">
    <location>
        <begin position="1364"/>
        <end position="1373"/>
    </location>
</feature>
<feature type="region of interest" description="Disordered" evidence="3">
    <location>
        <begin position="602"/>
        <end position="627"/>
    </location>
</feature>
<reference evidence="5" key="1">
    <citation type="submission" date="2021-01" db="EMBL/GenBank/DDBJ databases">
        <authorList>
            <person name="Corre E."/>
            <person name="Pelletier E."/>
            <person name="Niang G."/>
            <person name="Scheremetjew M."/>
            <person name="Finn R."/>
            <person name="Kale V."/>
            <person name="Holt S."/>
            <person name="Cochrane G."/>
            <person name="Meng A."/>
            <person name="Brown T."/>
            <person name="Cohen L."/>
        </authorList>
    </citation>
    <scope>NUCLEOTIDE SEQUENCE</scope>
    <source>
        <strain evidence="5">CCMP1320</strain>
    </source>
</reference>
<feature type="region of interest" description="Disordered" evidence="3">
    <location>
        <begin position="504"/>
        <end position="563"/>
    </location>
</feature>
<feature type="region of interest" description="Disordered" evidence="3">
    <location>
        <begin position="1316"/>
        <end position="1336"/>
    </location>
</feature>
<feature type="region of interest" description="Disordered" evidence="3">
    <location>
        <begin position="930"/>
        <end position="952"/>
    </location>
</feature>
<feature type="region of interest" description="Disordered" evidence="3">
    <location>
        <begin position="1141"/>
        <end position="1164"/>
    </location>
</feature>
<feature type="compositionally biased region" description="Low complexity" evidence="3">
    <location>
        <begin position="652"/>
        <end position="676"/>
    </location>
</feature>
<dbReference type="InterPro" id="IPR003018">
    <property type="entry name" value="GAF"/>
</dbReference>
<feature type="compositionally biased region" description="Polar residues" evidence="3">
    <location>
        <begin position="506"/>
        <end position="515"/>
    </location>
</feature>
<organism evidence="5">
    <name type="scientific">Dunaliella tertiolecta</name>
    <name type="common">Green alga</name>
    <dbReference type="NCBI Taxonomy" id="3047"/>
    <lineage>
        <taxon>Eukaryota</taxon>
        <taxon>Viridiplantae</taxon>
        <taxon>Chlorophyta</taxon>
        <taxon>core chlorophytes</taxon>
        <taxon>Chlorophyceae</taxon>
        <taxon>CS clade</taxon>
        <taxon>Chlamydomonadales</taxon>
        <taxon>Dunaliellaceae</taxon>
        <taxon>Dunaliella</taxon>
    </lineage>
</organism>
<protein>
    <recommendedName>
        <fullName evidence="4">GAF domain-containing protein</fullName>
    </recommendedName>
</protein>
<dbReference type="Gene3D" id="3.30.450.40">
    <property type="match status" value="1"/>
</dbReference>
<feature type="domain" description="GAF" evidence="4">
    <location>
        <begin position="127"/>
        <end position="210"/>
    </location>
</feature>
<evidence type="ECO:0000313" key="5">
    <source>
        <dbReference type="EMBL" id="CAE0488271.1"/>
    </source>
</evidence>
<feature type="region of interest" description="Disordered" evidence="3">
    <location>
        <begin position="788"/>
        <end position="864"/>
    </location>
</feature>
<feature type="region of interest" description="Disordered" evidence="3">
    <location>
        <begin position="876"/>
        <end position="902"/>
    </location>
</feature>
<keyword evidence="2" id="KW-0175">Coiled coil</keyword>